<proteinExistence type="inferred from homology"/>
<evidence type="ECO:0000256" key="2">
    <source>
        <dbReference type="ARBA" id="ARBA00022448"/>
    </source>
</evidence>
<dbReference type="Pfam" id="PF00005">
    <property type="entry name" value="ABC_tran"/>
    <property type="match status" value="1"/>
</dbReference>
<evidence type="ECO:0000256" key="3">
    <source>
        <dbReference type="ARBA" id="ARBA00022741"/>
    </source>
</evidence>
<reference evidence="6 7" key="1">
    <citation type="submission" date="2016-04" db="EMBL/GenBank/DDBJ databases">
        <title>Genome sequence of Clostridium magnum DSM 2767.</title>
        <authorList>
            <person name="Poehlein A."/>
            <person name="Uhlig R."/>
            <person name="Fischer R."/>
            <person name="Bahl H."/>
            <person name="Daniel R."/>
        </authorList>
    </citation>
    <scope>NUCLEOTIDE SEQUENCE [LARGE SCALE GENOMIC DNA]</scope>
    <source>
        <strain evidence="6 7">DSM 2767</strain>
    </source>
</reference>
<dbReference type="GO" id="GO:0016887">
    <property type="term" value="F:ATP hydrolysis activity"/>
    <property type="evidence" value="ECO:0007669"/>
    <property type="project" value="InterPro"/>
</dbReference>
<keyword evidence="3" id="KW-0547">Nucleotide-binding</keyword>
<dbReference type="SMART" id="SM00382">
    <property type="entry name" value="AAA"/>
    <property type="match status" value="1"/>
</dbReference>
<dbReference type="GO" id="GO:0005524">
    <property type="term" value="F:ATP binding"/>
    <property type="evidence" value="ECO:0007669"/>
    <property type="project" value="UniProtKB-KW"/>
</dbReference>
<protein>
    <submittedName>
        <fullName evidence="6">Teichoic acids export ATP-binding protein TagH</fullName>
        <ecNumber evidence="6">3.6.3.40</ecNumber>
    </submittedName>
</protein>
<dbReference type="SUPFAM" id="SSF52540">
    <property type="entry name" value="P-loop containing nucleoside triphosphate hydrolases"/>
    <property type="match status" value="1"/>
</dbReference>
<dbReference type="Proteomes" id="UP000076603">
    <property type="component" value="Unassembled WGS sequence"/>
</dbReference>
<dbReference type="PROSITE" id="PS00211">
    <property type="entry name" value="ABC_TRANSPORTER_1"/>
    <property type="match status" value="1"/>
</dbReference>
<dbReference type="InterPro" id="IPR050683">
    <property type="entry name" value="Bact_Polysacc_Export_ATP-bd"/>
</dbReference>
<dbReference type="InterPro" id="IPR003439">
    <property type="entry name" value="ABC_transporter-like_ATP-bd"/>
</dbReference>
<evidence type="ECO:0000259" key="5">
    <source>
        <dbReference type="PROSITE" id="PS50893"/>
    </source>
</evidence>
<dbReference type="Gene3D" id="2.70.50.60">
    <property type="entry name" value="abc- transporter (atp binding component) like domain"/>
    <property type="match status" value="1"/>
</dbReference>
<dbReference type="CDD" id="cd10147">
    <property type="entry name" value="Wzt_C-like"/>
    <property type="match status" value="1"/>
</dbReference>
<dbReference type="RefSeq" id="WP_066627733.1">
    <property type="nucleotide sequence ID" value="NZ_FQXL01000006.1"/>
</dbReference>
<comment type="similarity">
    <text evidence="1">Belongs to the ABC transporter superfamily.</text>
</comment>
<keyword evidence="2" id="KW-0813">Transport</keyword>
<name>A0A162RP72_9CLOT</name>
<dbReference type="InterPro" id="IPR027417">
    <property type="entry name" value="P-loop_NTPase"/>
</dbReference>
<organism evidence="6 7">
    <name type="scientific">Clostridium magnum DSM 2767</name>
    <dbReference type="NCBI Taxonomy" id="1121326"/>
    <lineage>
        <taxon>Bacteria</taxon>
        <taxon>Bacillati</taxon>
        <taxon>Bacillota</taxon>
        <taxon>Clostridia</taxon>
        <taxon>Eubacteriales</taxon>
        <taxon>Clostridiaceae</taxon>
        <taxon>Clostridium</taxon>
    </lineage>
</organism>
<dbReference type="PATRIC" id="fig|1121326.3.peg.4744"/>
<sequence length="450" mass="50330">MLENISIKVENLTKTYKLYERPIDRLKEAINPMKKKYHKDFHALKNVSFEIKKGETVGIVGKNGSGKSTILKIITGILTPTSGKVTVNGKISALLELGAGFNPEFTGIENIYLNGTMMGFSRSEMDKKLSSIIEFADIGDFVKQPVKTYSSGMFVRLAFAVAINVEPDILIVDEALAVGDDMFQKKCFTKIDALKKSGKTILFVSHSGSLIIELCDRAIMLDSGENILVGRSNRVVNLYQKLLFASKDKAQMVREQIKKISLIETKVNDVSSPKTIEIKEKETACAENEEEYFDESLIPKDAVFYEKRGASIFDCKILNYKGESVNVLRFGKRYTLNYKVEFFTKCYNVRFGMLIKTKTGIELSGAATANSGEGIPSVNEGSIINVEFEFTPKLTSGVYFLRCGVVGIESDSEIFLDRQVDFIAFRMLQRTQSLMNSLVDLDINSNIYEV</sequence>
<dbReference type="InterPro" id="IPR003593">
    <property type="entry name" value="AAA+_ATPase"/>
</dbReference>
<keyword evidence="4 6" id="KW-0067">ATP-binding</keyword>
<dbReference type="OrthoDB" id="9778870at2"/>
<dbReference type="Gene3D" id="3.40.50.300">
    <property type="entry name" value="P-loop containing nucleotide triphosphate hydrolases"/>
    <property type="match status" value="1"/>
</dbReference>
<dbReference type="PROSITE" id="PS50893">
    <property type="entry name" value="ABC_TRANSPORTER_2"/>
    <property type="match status" value="1"/>
</dbReference>
<dbReference type="CDD" id="cd03220">
    <property type="entry name" value="ABC_KpsT_Wzt"/>
    <property type="match status" value="1"/>
</dbReference>
<dbReference type="InterPro" id="IPR015860">
    <property type="entry name" value="ABC_transpr_TagH-like"/>
</dbReference>
<dbReference type="PANTHER" id="PTHR46743:SF2">
    <property type="entry name" value="TEICHOIC ACIDS EXPORT ATP-BINDING PROTEIN TAGH"/>
    <property type="match status" value="1"/>
</dbReference>
<evidence type="ECO:0000313" key="6">
    <source>
        <dbReference type="EMBL" id="KZL90191.1"/>
    </source>
</evidence>
<dbReference type="PANTHER" id="PTHR46743">
    <property type="entry name" value="TEICHOIC ACIDS EXPORT ATP-BINDING PROTEIN TAGH"/>
    <property type="match status" value="1"/>
</dbReference>
<dbReference type="EC" id="3.6.3.40" evidence="6"/>
<dbReference type="GO" id="GO:0140359">
    <property type="term" value="F:ABC-type transporter activity"/>
    <property type="evidence" value="ECO:0007669"/>
    <property type="project" value="InterPro"/>
</dbReference>
<dbReference type="EMBL" id="LWAE01000006">
    <property type="protein sequence ID" value="KZL90191.1"/>
    <property type="molecule type" value="Genomic_DNA"/>
</dbReference>
<dbReference type="STRING" id="1121326.CLMAG_46850"/>
<feature type="domain" description="ABC transporter" evidence="5">
    <location>
        <begin position="7"/>
        <end position="248"/>
    </location>
</feature>
<dbReference type="Pfam" id="PF14524">
    <property type="entry name" value="Wzt_C"/>
    <property type="match status" value="1"/>
</dbReference>
<accession>A0A162RP72</accession>
<comment type="caution">
    <text evidence="6">The sequence shown here is derived from an EMBL/GenBank/DDBJ whole genome shotgun (WGS) entry which is preliminary data.</text>
</comment>
<evidence type="ECO:0000313" key="7">
    <source>
        <dbReference type="Proteomes" id="UP000076603"/>
    </source>
</evidence>
<dbReference type="InterPro" id="IPR017871">
    <property type="entry name" value="ABC_transporter-like_CS"/>
</dbReference>
<evidence type="ECO:0000256" key="4">
    <source>
        <dbReference type="ARBA" id="ARBA00022840"/>
    </source>
</evidence>
<evidence type="ECO:0000256" key="1">
    <source>
        <dbReference type="ARBA" id="ARBA00005417"/>
    </source>
</evidence>
<dbReference type="AlphaFoldDB" id="A0A162RP72"/>
<dbReference type="InterPro" id="IPR029439">
    <property type="entry name" value="Wzt_C"/>
</dbReference>
<dbReference type="GO" id="GO:0016020">
    <property type="term" value="C:membrane"/>
    <property type="evidence" value="ECO:0007669"/>
    <property type="project" value="InterPro"/>
</dbReference>
<keyword evidence="7" id="KW-1185">Reference proteome</keyword>
<keyword evidence="6" id="KW-0378">Hydrolase</keyword>
<gene>
    <name evidence="6" type="primary">tagH</name>
    <name evidence="6" type="ORF">CLMAG_46850</name>
</gene>